<dbReference type="InterPro" id="IPR032823">
    <property type="entry name" value="BCA_ABC_TP_C"/>
</dbReference>
<gene>
    <name evidence="5" type="ORF">AIOL_003246</name>
</gene>
<dbReference type="InterPro" id="IPR027417">
    <property type="entry name" value="P-loop_NTPase"/>
</dbReference>
<dbReference type="PATRIC" id="fig|1675527.3.peg.3396"/>
<evidence type="ECO:0000313" key="5">
    <source>
        <dbReference type="EMBL" id="KMW58275.1"/>
    </source>
</evidence>
<dbReference type="InterPro" id="IPR003593">
    <property type="entry name" value="AAA+_ATPase"/>
</dbReference>
<evidence type="ECO:0000313" key="6">
    <source>
        <dbReference type="Proteomes" id="UP000037178"/>
    </source>
</evidence>
<dbReference type="Pfam" id="PF00005">
    <property type="entry name" value="ABC_tran"/>
    <property type="match status" value="1"/>
</dbReference>
<dbReference type="GO" id="GO:0005524">
    <property type="term" value="F:ATP binding"/>
    <property type="evidence" value="ECO:0007669"/>
    <property type="project" value="UniProtKB-KW"/>
</dbReference>
<evidence type="ECO:0000256" key="3">
    <source>
        <dbReference type="ARBA" id="ARBA00022840"/>
    </source>
</evidence>
<keyword evidence="1" id="KW-0813">Transport</keyword>
<dbReference type="GO" id="GO:0005886">
    <property type="term" value="C:plasma membrane"/>
    <property type="evidence" value="ECO:0007669"/>
    <property type="project" value="TreeGrafter"/>
</dbReference>
<dbReference type="SUPFAM" id="SSF52540">
    <property type="entry name" value="P-loop containing nucleoside triphosphate hydrolases"/>
    <property type="match status" value="1"/>
</dbReference>
<keyword evidence="6" id="KW-1185">Reference proteome</keyword>
<sequence>MQAGTITGLIGPNGAGKTTVFNCLSGVIPAEAGQITFDGTQITTWRPEQISQRGLVRTFQIARGFPRLTVLETLLLHGEAQPGEDVVAALFSPGRWRKREAELITRAEEVAAQLNLTHVLDNMSSDLSGGQKKLLEIGRALMGRPKLILLDEPVAGVNPTLSGEIAERIAALRETGLTFLVVEHDMEIVARLCDPVIVMAAGAKLTEGSFEEVVSDPRVQDAYLGQRA</sequence>
<evidence type="ECO:0000256" key="1">
    <source>
        <dbReference type="ARBA" id="ARBA00022448"/>
    </source>
</evidence>
<keyword evidence="3 5" id="KW-0067">ATP-binding</keyword>
<dbReference type="PROSITE" id="PS00211">
    <property type="entry name" value="ABC_TRANSPORTER_1"/>
    <property type="match status" value="1"/>
</dbReference>
<dbReference type="Gene3D" id="3.40.50.300">
    <property type="entry name" value="P-loop containing nucleotide triphosphate hydrolases"/>
    <property type="match status" value="1"/>
</dbReference>
<proteinExistence type="predicted"/>
<dbReference type="InterPro" id="IPR003439">
    <property type="entry name" value="ABC_transporter-like_ATP-bd"/>
</dbReference>
<dbReference type="InterPro" id="IPR051120">
    <property type="entry name" value="ABC_AA/LPS_Transport"/>
</dbReference>
<dbReference type="STRING" id="1675527.AIOL_003246"/>
<dbReference type="Proteomes" id="UP000037178">
    <property type="component" value="Unassembled WGS sequence"/>
</dbReference>
<feature type="domain" description="ABC transporter" evidence="4">
    <location>
        <begin position="1"/>
        <end position="226"/>
    </location>
</feature>
<dbReference type="GO" id="GO:0016887">
    <property type="term" value="F:ATP hydrolysis activity"/>
    <property type="evidence" value="ECO:0007669"/>
    <property type="project" value="InterPro"/>
</dbReference>
<evidence type="ECO:0000259" key="4">
    <source>
        <dbReference type="PROSITE" id="PS50893"/>
    </source>
</evidence>
<dbReference type="EMBL" id="LFTY01000002">
    <property type="protein sequence ID" value="KMW58275.1"/>
    <property type="molecule type" value="Genomic_DNA"/>
</dbReference>
<dbReference type="CDD" id="cd03219">
    <property type="entry name" value="ABC_Mj1267_LivG_branched"/>
    <property type="match status" value="1"/>
</dbReference>
<organism evidence="5 6">
    <name type="scientific">Candidatus Rhodobacter oscarellae</name>
    <dbReference type="NCBI Taxonomy" id="1675527"/>
    <lineage>
        <taxon>Bacteria</taxon>
        <taxon>Pseudomonadati</taxon>
        <taxon>Pseudomonadota</taxon>
        <taxon>Alphaproteobacteria</taxon>
        <taxon>Rhodobacterales</taxon>
        <taxon>Rhodobacter group</taxon>
        <taxon>Rhodobacter</taxon>
    </lineage>
</organism>
<protein>
    <submittedName>
        <fullName evidence="5">Branched-chain amino acid transport ATP-binding protein LivG</fullName>
    </submittedName>
</protein>
<dbReference type="PANTHER" id="PTHR45772:SF9">
    <property type="entry name" value="CONSERVED COMPONENT OF ABC TRANSPORTER FOR NATURAL AMINO ACIDS"/>
    <property type="match status" value="1"/>
</dbReference>
<dbReference type="Pfam" id="PF12399">
    <property type="entry name" value="BCA_ABC_TP_C"/>
    <property type="match status" value="1"/>
</dbReference>
<dbReference type="PROSITE" id="PS50893">
    <property type="entry name" value="ABC_TRANSPORTER_2"/>
    <property type="match status" value="1"/>
</dbReference>
<reference evidence="5 6" key="1">
    <citation type="submission" date="2015-06" db="EMBL/GenBank/DDBJ databases">
        <title>Draft genome sequence of an Alphaproteobacteria species associated to the Mediterranean sponge Oscarella lobularis.</title>
        <authorList>
            <person name="Jourda C."/>
            <person name="Santini S."/>
            <person name="Claverie J.-M."/>
        </authorList>
    </citation>
    <scope>NUCLEOTIDE SEQUENCE [LARGE SCALE GENOMIC DNA]</scope>
    <source>
        <strain evidence="5">IGS</strain>
    </source>
</reference>
<evidence type="ECO:0000256" key="2">
    <source>
        <dbReference type="ARBA" id="ARBA00022741"/>
    </source>
</evidence>
<accession>A0A0J9E676</accession>
<name>A0A0J9E676_9RHOB</name>
<dbReference type="InterPro" id="IPR017871">
    <property type="entry name" value="ABC_transporter-like_CS"/>
</dbReference>
<comment type="caution">
    <text evidence="5">The sequence shown here is derived from an EMBL/GenBank/DDBJ whole genome shotgun (WGS) entry which is preliminary data.</text>
</comment>
<dbReference type="AlphaFoldDB" id="A0A0J9E676"/>
<dbReference type="SMART" id="SM00382">
    <property type="entry name" value="AAA"/>
    <property type="match status" value="1"/>
</dbReference>
<keyword evidence="2" id="KW-0547">Nucleotide-binding</keyword>
<dbReference type="PANTHER" id="PTHR45772">
    <property type="entry name" value="CONSERVED COMPONENT OF ABC TRANSPORTER FOR NATURAL AMINO ACIDS-RELATED"/>
    <property type="match status" value="1"/>
</dbReference>